<proteinExistence type="predicted"/>
<dbReference type="AlphaFoldDB" id="A0A231H390"/>
<accession>A0A231H390</accession>
<name>A0A231H390_9NOCA</name>
<comment type="caution">
    <text evidence="1">The sequence shown here is derived from an EMBL/GenBank/DDBJ whole genome shotgun (WGS) entry which is preliminary data.</text>
</comment>
<sequence length="67" mass="7256">MEDSVLYDLPTEFFADMAAASGYCDAQSILPADGRYLCHCTCGRWDVEAPTRDEGLALARAHTAGTQ</sequence>
<reference evidence="1 2" key="1">
    <citation type="submission" date="2017-07" db="EMBL/GenBank/DDBJ databases">
        <title>First draft Genome Sequence of Nocardia cerradoensis isolated from human infection.</title>
        <authorList>
            <person name="Carrasco G."/>
        </authorList>
    </citation>
    <scope>NUCLEOTIDE SEQUENCE [LARGE SCALE GENOMIC DNA]</scope>
    <source>
        <strain evidence="1 2">CNM20130759</strain>
    </source>
</reference>
<evidence type="ECO:0000313" key="2">
    <source>
        <dbReference type="Proteomes" id="UP000215506"/>
    </source>
</evidence>
<dbReference type="RefSeq" id="WP_063009534.1">
    <property type="nucleotide sequence ID" value="NZ_NGAF01000010.1"/>
</dbReference>
<organism evidence="1 2">
    <name type="scientific">Nocardia cerradoensis</name>
    <dbReference type="NCBI Taxonomy" id="85688"/>
    <lineage>
        <taxon>Bacteria</taxon>
        <taxon>Bacillati</taxon>
        <taxon>Actinomycetota</taxon>
        <taxon>Actinomycetes</taxon>
        <taxon>Mycobacteriales</taxon>
        <taxon>Nocardiaceae</taxon>
        <taxon>Nocardia</taxon>
    </lineage>
</organism>
<gene>
    <name evidence="1" type="ORF">B7C42_04736</name>
</gene>
<protein>
    <submittedName>
        <fullName evidence="1">Uncharacterized protein</fullName>
    </submittedName>
</protein>
<dbReference type="Proteomes" id="UP000215506">
    <property type="component" value="Unassembled WGS sequence"/>
</dbReference>
<evidence type="ECO:0000313" key="1">
    <source>
        <dbReference type="EMBL" id="OXR43314.1"/>
    </source>
</evidence>
<keyword evidence="2" id="KW-1185">Reference proteome</keyword>
<dbReference type="EMBL" id="NGAF01000010">
    <property type="protein sequence ID" value="OXR43314.1"/>
    <property type="molecule type" value="Genomic_DNA"/>
</dbReference>